<dbReference type="NCBIfam" id="TIGR04019">
    <property type="entry name" value="B_thiol_YtxJ"/>
    <property type="match status" value="1"/>
</dbReference>
<name>A0A1I7BF48_9FLAO</name>
<proteinExistence type="predicted"/>
<dbReference type="RefSeq" id="WP_090251815.1">
    <property type="nucleotide sequence ID" value="NZ_FPAS01000005.1"/>
</dbReference>
<dbReference type="Proteomes" id="UP000236454">
    <property type="component" value="Unassembled WGS sequence"/>
</dbReference>
<dbReference type="EMBL" id="FPAS01000005">
    <property type="protein sequence ID" value="SFT85823.1"/>
    <property type="molecule type" value="Genomic_DNA"/>
</dbReference>
<evidence type="ECO:0000313" key="2">
    <source>
        <dbReference type="Proteomes" id="UP000236454"/>
    </source>
</evidence>
<dbReference type="STRING" id="477690.SAMN05216474_2772"/>
<accession>A0A1I7BF48</accession>
<dbReference type="InterPro" id="IPR022551">
    <property type="entry name" value="BrxC"/>
</dbReference>
<dbReference type="OrthoDB" id="677051at2"/>
<protein>
    <submittedName>
        <fullName evidence="1">Bacillithiol system protein YtxJ</fullName>
    </submittedName>
</protein>
<dbReference type="AlphaFoldDB" id="A0A1I7BF48"/>
<reference evidence="1 2" key="1">
    <citation type="submission" date="2016-10" db="EMBL/GenBank/DDBJ databases">
        <authorList>
            <person name="de Groot N.N."/>
        </authorList>
    </citation>
    <scope>NUCLEOTIDE SEQUENCE [LARGE SCALE GENOMIC DNA]</scope>
    <source>
        <strain evidence="1 2">CGMCC 1.7005</strain>
    </source>
</reference>
<evidence type="ECO:0000313" key="1">
    <source>
        <dbReference type="EMBL" id="SFT85823.1"/>
    </source>
</evidence>
<dbReference type="Gene3D" id="3.40.30.10">
    <property type="entry name" value="Glutaredoxin"/>
    <property type="match status" value="1"/>
</dbReference>
<keyword evidence="2" id="KW-1185">Reference proteome</keyword>
<organism evidence="1 2">
    <name type="scientific">Lishizhenia tianjinensis</name>
    <dbReference type="NCBI Taxonomy" id="477690"/>
    <lineage>
        <taxon>Bacteria</taxon>
        <taxon>Pseudomonadati</taxon>
        <taxon>Bacteroidota</taxon>
        <taxon>Flavobacteriia</taxon>
        <taxon>Flavobacteriales</taxon>
        <taxon>Crocinitomicaceae</taxon>
        <taxon>Lishizhenia</taxon>
    </lineage>
</organism>
<sequence>MGLFTRSKREELAWTPLNQEKMIAEIIEASKEKAQLIFKHSTRCSISSMALNRFESEWPQDANCSIYFLDLIAFRAVSNQVAEDLKVEHQSPQALLIQNGEVTYSASHSAIRASEILEKL</sequence>
<gene>
    <name evidence="1" type="ORF">SAMN05216474_2772</name>
</gene>
<dbReference type="Pfam" id="PF11009">
    <property type="entry name" value="BrxC"/>
    <property type="match status" value="1"/>
</dbReference>